<evidence type="ECO:0000313" key="2">
    <source>
        <dbReference type="Proteomes" id="UP001432027"/>
    </source>
</evidence>
<name>A0AAV5T893_9BILA</name>
<accession>A0AAV5T893</accession>
<evidence type="ECO:0000313" key="1">
    <source>
        <dbReference type="EMBL" id="GMS91805.1"/>
    </source>
</evidence>
<dbReference type="EMBL" id="BTSX01000004">
    <property type="protein sequence ID" value="GMS91805.1"/>
    <property type="molecule type" value="Genomic_DNA"/>
</dbReference>
<dbReference type="Proteomes" id="UP001432027">
    <property type="component" value="Unassembled WGS sequence"/>
</dbReference>
<comment type="caution">
    <text evidence="1">The sequence shown here is derived from an EMBL/GenBank/DDBJ whole genome shotgun (WGS) entry which is preliminary data.</text>
</comment>
<protein>
    <submittedName>
        <fullName evidence="1">Uncharacterized protein</fullName>
    </submittedName>
</protein>
<organism evidence="1 2">
    <name type="scientific">Pristionchus entomophagus</name>
    <dbReference type="NCBI Taxonomy" id="358040"/>
    <lineage>
        <taxon>Eukaryota</taxon>
        <taxon>Metazoa</taxon>
        <taxon>Ecdysozoa</taxon>
        <taxon>Nematoda</taxon>
        <taxon>Chromadorea</taxon>
        <taxon>Rhabditida</taxon>
        <taxon>Rhabditina</taxon>
        <taxon>Diplogasteromorpha</taxon>
        <taxon>Diplogasteroidea</taxon>
        <taxon>Neodiplogasteridae</taxon>
        <taxon>Pristionchus</taxon>
    </lineage>
</organism>
<feature type="non-terminal residue" evidence="1">
    <location>
        <position position="1"/>
    </location>
</feature>
<gene>
    <name evidence="1" type="ORF">PENTCL1PPCAC_13980</name>
</gene>
<dbReference type="AlphaFoldDB" id="A0AAV5T893"/>
<sequence>SPSHFSNDHLPRLYTDGAYLARYPCSRFMQQVHGQPSGNEDAPRYVFRLGKRGQHGGNVRGGDLHLHCPHSARQRRRSTGYPIYGHHDRSHHCRCFGHASQRHVDVQFGGHRLGVQKHAHQYSNVLHWRLIIGDC</sequence>
<proteinExistence type="predicted"/>
<reference evidence="1" key="1">
    <citation type="submission" date="2023-10" db="EMBL/GenBank/DDBJ databases">
        <title>Genome assembly of Pristionchus species.</title>
        <authorList>
            <person name="Yoshida K."/>
            <person name="Sommer R.J."/>
        </authorList>
    </citation>
    <scope>NUCLEOTIDE SEQUENCE</scope>
    <source>
        <strain evidence="1">RS0144</strain>
    </source>
</reference>
<keyword evidence="2" id="KW-1185">Reference proteome</keyword>